<comment type="caution">
    <text evidence="1">The sequence shown here is derived from an EMBL/GenBank/DDBJ whole genome shotgun (WGS) entry which is preliminary data.</text>
</comment>
<gene>
    <name evidence="1" type="ORF">HMPREF9306_00228</name>
</gene>
<dbReference type="AlphaFoldDB" id="S2X1C1"/>
<dbReference type="STRING" id="883161.HMPREF9306_00228"/>
<accession>S2X1C1</accession>
<dbReference type="RefSeq" id="WP_016455086.1">
    <property type="nucleotide sequence ID" value="NZ_KE150269.1"/>
</dbReference>
<sequence>MRSLLHEEEVQATAEQYRAADKEARRQIKNSLVEESLRESETVLGVFDAIEKLAEVCRDWIDENDTSDLGARVYEVALEYMYEEARYRNSGQKAEDFYQATGDIDHFYSGGLAEKHPVTEARLEACELVEIDEALEQGAL</sequence>
<protein>
    <submittedName>
        <fullName evidence="1">Uncharacterized protein</fullName>
    </submittedName>
</protein>
<dbReference type="HOGENOM" id="CLU_1833433_0_0_11"/>
<reference evidence="1 2" key="1">
    <citation type="submission" date="2013-04" db="EMBL/GenBank/DDBJ databases">
        <title>The Genome Sequence of Propionimicrobium lymphophilum ACS-093-V-SCH5.</title>
        <authorList>
            <consortium name="The Broad Institute Genomics Platform"/>
            <person name="Earl A."/>
            <person name="Ward D."/>
            <person name="Feldgarden M."/>
            <person name="Gevers D."/>
            <person name="Saerens B."/>
            <person name="Vaneechoutte M."/>
            <person name="Walker B."/>
            <person name="Young S."/>
            <person name="Zeng Q."/>
            <person name="Gargeya S."/>
            <person name="Fitzgerald M."/>
            <person name="Haas B."/>
            <person name="Abouelleil A."/>
            <person name="Allen A.W."/>
            <person name="Alvarado L."/>
            <person name="Arachchi H.M."/>
            <person name="Berlin A.M."/>
            <person name="Chapman S.B."/>
            <person name="Gainer-Dewar J."/>
            <person name="Goldberg J."/>
            <person name="Griggs A."/>
            <person name="Gujja S."/>
            <person name="Hansen M."/>
            <person name="Howarth C."/>
            <person name="Imamovic A."/>
            <person name="Ireland A."/>
            <person name="Larimer J."/>
            <person name="McCowan C."/>
            <person name="Murphy C."/>
            <person name="Pearson M."/>
            <person name="Poon T.W."/>
            <person name="Priest M."/>
            <person name="Roberts A."/>
            <person name="Saif S."/>
            <person name="Shea T."/>
            <person name="Sisk P."/>
            <person name="Sykes S."/>
            <person name="Wortman J."/>
            <person name="Nusbaum C."/>
            <person name="Birren B."/>
        </authorList>
    </citation>
    <scope>NUCLEOTIDE SEQUENCE [LARGE SCALE GENOMIC DNA]</scope>
    <source>
        <strain evidence="1 2">ACS-093-V-SCH5</strain>
    </source>
</reference>
<dbReference type="Proteomes" id="UP000014417">
    <property type="component" value="Unassembled WGS sequence"/>
</dbReference>
<keyword evidence="2" id="KW-1185">Reference proteome</keyword>
<dbReference type="EMBL" id="AGZR01000003">
    <property type="protein sequence ID" value="EPD33814.1"/>
    <property type="molecule type" value="Genomic_DNA"/>
</dbReference>
<name>S2X1C1_9ACTN</name>
<proteinExistence type="predicted"/>
<evidence type="ECO:0000313" key="2">
    <source>
        <dbReference type="Proteomes" id="UP000014417"/>
    </source>
</evidence>
<evidence type="ECO:0000313" key="1">
    <source>
        <dbReference type="EMBL" id="EPD33814.1"/>
    </source>
</evidence>
<organism evidence="1 2">
    <name type="scientific">Propionimicrobium lymphophilum ACS-093-V-SCH5</name>
    <dbReference type="NCBI Taxonomy" id="883161"/>
    <lineage>
        <taxon>Bacteria</taxon>
        <taxon>Bacillati</taxon>
        <taxon>Actinomycetota</taxon>
        <taxon>Actinomycetes</taxon>
        <taxon>Propionibacteriales</taxon>
        <taxon>Propionibacteriaceae</taxon>
        <taxon>Propionimicrobium</taxon>
    </lineage>
</organism>